<dbReference type="CDD" id="cd04301">
    <property type="entry name" value="NAT_SF"/>
    <property type="match status" value="1"/>
</dbReference>
<dbReference type="SUPFAM" id="SSF55729">
    <property type="entry name" value="Acyl-CoA N-acyltransferases (Nat)"/>
    <property type="match status" value="1"/>
</dbReference>
<evidence type="ECO:0000256" key="1">
    <source>
        <dbReference type="ARBA" id="ARBA00022679"/>
    </source>
</evidence>
<dbReference type="Gene3D" id="3.40.630.30">
    <property type="match status" value="1"/>
</dbReference>
<proteinExistence type="predicted"/>
<dbReference type="Pfam" id="PF00583">
    <property type="entry name" value="Acetyltransf_1"/>
    <property type="match status" value="1"/>
</dbReference>
<evidence type="ECO:0000256" key="2">
    <source>
        <dbReference type="ARBA" id="ARBA00023315"/>
    </source>
</evidence>
<dbReference type="EMBL" id="JAAXOW010000004">
    <property type="protein sequence ID" value="NKX94093.1"/>
    <property type="molecule type" value="Genomic_DNA"/>
</dbReference>
<dbReference type="InterPro" id="IPR000182">
    <property type="entry name" value="GNAT_dom"/>
</dbReference>
<dbReference type="AlphaFoldDB" id="A0A9X5FDH2"/>
<evidence type="ECO:0000313" key="5">
    <source>
        <dbReference type="Proteomes" id="UP000774283"/>
    </source>
</evidence>
<evidence type="ECO:0000313" key="4">
    <source>
        <dbReference type="EMBL" id="NKX94093.1"/>
    </source>
</evidence>
<keyword evidence="5" id="KW-1185">Reference proteome</keyword>
<keyword evidence="2" id="KW-0012">Acyltransferase</keyword>
<name>A0A9X5FDH2_9MICO</name>
<dbReference type="RefSeq" id="WP_168448139.1">
    <property type="nucleotide sequence ID" value="NZ_JAAXOW010000004.1"/>
</dbReference>
<dbReference type="PROSITE" id="PS51186">
    <property type="entry name" value="GNAT"/>
    <property type="match status" value="1"/>
</dbReference>
<keyword evidence="1" id="KW-0808">Transferase</keyword>
<dbReference type="GO" id="GO:0016747">
    <property type="term" value="F:acyltransferase activity, transferring groups other than amino-acyl groups"/>
    <property type="evidence" value="ECO:0007669"/>
    <property type="project" value="InterPro"/>
</dbReference>
<dbReference type="PANTHER" id="PTHR43072:SF23">
    <property type="entry name" value="UPF0039 PROTEIN C11D3.02C"/>
    <property type="match status" value="1"/>
</dbReference>
<feature type="domain" description="N-acetyltransferase" evidence="3">
    <location>
        <begin position="9"/>
        <end position="170"/>
    </location>
</feature>
<evidence type="ECO:0000259" key="3">
    <source>
        <dbReference type="PROSITE" id="PS51186"/>
    </source>
</evidence>
<organism evidence="4 5">
    <name type="scientific">Sanguibacter hominis ATCC BAA-789</name>
    <dbReference type="NCBI Taxonomy" id="1312740"/>
    <lineage>
        <taxon>Bacteria</taxon>
        <taxon>Bacillati</taxon>
        <taxon>Actinomycetota</taxon>
        <taxon>Actinomycetes</taxon>
        <taxon>Micrococcales</taxon>
        <taxon>Sanguibacteraceae</taxon>
        <taxon>Sanguibacter</taxon>
    </lineage>
</organism>
<reference evidence="4 5" key="1">
    <citation type="submission" date="2020-04" db="EMBL/GenBank/DDBJ databases">
        <title>MicrobeNet Type strains.</title>
        <authorList>
            <person name="Nicholson A.C."/>
        </authorList>
    </citation>
    <scope>NUCLEOTIDE SEQUENCE [LARGE SCALE GENOMIC DNA]</scope>
    <source>
        <strain evidence="4 5">ATCC BAA-789</strain>
    </source>
</reference>
<comment type="caution">
    <text evidence="4">The sequence shown here is derived from an EMBL/GenBank/DDBJ whole genome shotgun (WGS) entry which is preliminary data.</text>
</comment>
<accession>A0A9X5FDH2</accession>
<dbReference type="Proteomes" id="UP000774283">
    <property type="component" value="Unassembled WGS sequence"/>
</dbReference>
<sequence>MTTPQASALSVAPMRDEHADAVLEIYAAGIATGTATFQSGPLSWEEFDASHLPDHRYVALEGDRVVGWVAVSPVSGRCVYSGVVESSLYVAPEAQGRGVGRTLGERLIESARDGGVWTVQCGIFPQNTASLALHERLGFRVVGTRERLGLMTHGPLAGEWLDVVLLEKRL</sequence>
<gene>
    <name evidence="4" type="ORF">HF995_12575</name>
</gene>
<dbReference type="PANTHER" id="PTHR43072">
    <property type="entry name" value="N-ACETYLTRANSFERASE"/>
    <property type="match status" value="1"/>
</dbReference>
<protein>
    <submittedName>
        <fullName evidence="4">N-acetyltransferase</fullName>
    </submittedName>
</protein>
<dbReference type="InterPro" id="IPR016181">
    <property type="entry name" value="Acyl_CoA_acyltransferase"/>
</dbReference>